<keyword evidence="3" id="KW-1185">Reference proteome</keyword>
<name>A0A8R1DFZ6_CAEJA</name>
<dbReference type="AlphaFoldDB" id="A0A8R1DFZ6"/>
<feature type="transmembrane region" description="Helical" evidence="1">
    <location>
        <begin position="44"/>
        <end position="67"/>
    </location>
</feature>
<feature type="transmembrane region" description="Helical" evidence="1">
    <location>
        <begin position="79"/>
        <end position="108"/>
    </location>
</feature>
<evidence type="ECO:0008006" key="4">
    <source>
        <dbReference type="Google" id="ProtNLM"/>
    </source>
</evidence>
<dbReference type="SUPFAM" id="SSF81321">
    <property type="entry name" value="Family A G protein-coupled receptor-like"/>
    <property type="match status" value="1"/>
</dbReference>
<dbReference type="PANTHER" id="PTHR23021:SF76">
    <property type="entry name" value="SERPENTINE RECEPTOR, CLASS T"/>
    <property type="match status" value="1"/>
</dbReference>
<dbReference type="InterPro" id="IPR019425">
    <property type="entry name" value="7TM_GPCR_serpentine_rcpt_Srt"/>
</dbReference>
<dbReference type="Proteomes" id="UP000005237">
    <property type="component" value="Unassembled WGS sequence"/>
</dbReference>
<sequence>MDIPTSDVEQSLNYVIRHGFHLHPYFYNCSGVDGFELGTPRPYIGTYFLTVGIILLLIYIPCLIVIIRSDLMKSSCYKIMLLLGFLDISCIFANSVATGFLGIMGATFCSYPAFIYFMGSFGCGCWMGSCATCIVLGINRCCDVNKHLMIRNAFIGRKTYFTIALPIIYALYGMFFTKAAIFNSNYMSWFFNPFLPDHEASNYVNMAHAINNCIVSAVTTIIYVYLCLLLFAKSKHFRSKSISKTQTQIFFQSVLICTFNAFAAYIYVYMQFFYPPPYVILVGQLAWQFSHGSVCLVYITMNRTIRRGVIDLVVPRAIRDKVRIGTNNTTTVTRPTLSLVGADARSKRNAATSSGTVF</sequence>
<evidence type="ECO:0000313" key="2">
    <source>
        <dbReference type="EnsemblMetazoa" id="CJA01297.1"/>
    </source>
</evidence>
<keyword evidence="1" id="KW-0472">Membrane</keyword>
<evidence type="ECO:0000256" key="1">
    <source>
        <dbReference type="SAM" id="Phobius"/>
    </source>
</evidence>
<proteinExistence type="predicted"/>
<dbReference type="EnsemblMetazoa" id="CJA01297.1">
    <property type="protein sequence ID" value="CJA01297.1"/>
    <property type="gene ID" value="WBGene00120501"/>
</dbReference>
<evidence type="ECO:0000313" key="3">
    <source>
        <dbReference type="Proteomes" id="UP000005237"/>
    </source>
</evidence>
<keyword evidence="1" id="KW-0812">Transmembrane</keyword>
<dbReference type="Pfam" id="PF10321">
    <property type="entry name" value="7TM_GPCR_Srt"/>
    <property type="match status" value="1"/>
</dbReference>
<feature type="transmembrane region" description="Helical" evidence="1">
    <location>
        <begin position="253"/>
        <end position="272"/>
    </location>
</feature>
<reference evidence="3" key="1">
    <citation type="submission" date="2010-08" db="EMBL/GenBank/DDBJ databases">
        <authorList>
            <consortium name="Caenorhabditis japonica Sequencing Consortium"/>
            <person name="Wilson R.K."/>
        </authorList>
    </citation>
    <scope>NUCLEOTIDE SEQUENCE [LARGE SCALE GENOMIC DNA]</scope>
    <source>
        <strain evidence="3">DF5081</strain>
    </source>
</reference>
<dbReference type="Gene3D" id="1.20.1070.10">
    <property type="entry name" value="Rhodopsin 7-helix transmembrane proteins"/>
    <property type="match status" value="1"/>
</dbReference>
<feature type="transmembrane region" description="Helical" evidence="1">
    <location>
        <begin position="114"/>
        <end position="138"/>
    </location>
</feature>
<feature type="transmembrane region" description="Helical" evidence="1">
    <location>
        <begin position="278"/>
        <end position="299"/>
    </location>
</feature>
<feature type="transmembrane region" description="Helical" evidence="1">
    <location>
        <begin position="209"/>
        <end position="232"/>
    </location>
</feature>
<reference evidence="2" key="2">
    <citation type="submission" date="2022-06" db="UniProtKB">
        <authorList>
            <consortium name="EnsemblMetazoa"/>
        </authorList>
    </citation>
    <scope>IDENTIFICATION</scope>
    <source>
        <strain evidence="2">DF5081</strain>
    </source>
</reference>
<feature type="transmembrane region" description="Helical" evidence="1">
    <location>
        <begin position="159"/>
        <end position="181"/>
    </location>
</feature>
<protein>
    <recommendedName>
        <fullName evidence="4">Serpentine Receptor, class T</fullName>
    </recommendedName>
</protein>
<keyword evidence="1" id="KW-1133">Transmembrane helix</keyword>
<dbReference type="PANTHER" id="PTHR23021">
    <property type="entry name" value="SERPENTINE RECEPTOR, CLASS T"/>
    <property type="match status" value="1"/>
</dbReference>
<organism evidence="2 3">
    <name type="scientific">Caenorhabditis japonica</name>
    <dbReference type="NCBI Taxonomy" id="281687"/>
    <lineage>
        <taxon>Eukaryota</taxon>
        <taxon>Metazoa</taxon>
        <taxon>Ecdysozoa</taxon>
        <taxon>Nematoda</taxon>
        <taxon>Chromadorea</taxon>
        <taxon>Rhabditida</taxon>
        <taxon>Rhabditina</taxon>
        <taxon>Rhabditomorpha</taxon>
        <taxon>Rhabditoidea</taxon>
        <taxon>Rhabditidae</taxon>
        <taxon>Peloderinae</taxon>
        <taxon>Caenorhabditis</taxon>
    </lineage>
</organism>
<accession>A0A8R1DFZ6</accession>